<feature type="transmembrane region" description="Helical" evidence="8">
    <location>
        <begin position="622"/>
        <end position="643"/>
    </location>
</feature>
<dbReference type="PANTHER" id="PTHR31645">
    <property type="entry name" value="OLIGOPEPTIDE TRANSPORTER YGL114W-RELATED"/>
    <property type="match status" value="1"/>
</dbReference>
<dbReference type="GO" id="GO:0000329">
    <property type="term" value="C:fungal-type vacuole membrane"/>
    <property type="evidence" value="ECO:0007669"/>
    <property type="project" value="TreeGrafter"/>
</dbReference>
<evidence type="ECO:0008006" key="11">
    <source>
        <dbReference type="Google" id="ProtNLM"/>
    </source>
</evidence>
<feature type="transmembrane region" description="Helical" evidence="8">
    <location>
        <begin position="597"/>
        <end position="616"/>
    </location>
</feature>
<evidence type="ECO:0000256" key="8">
    <source>
        <dbReference type="SAM" id="Phobius"/>
    </source>
</evidence>
<protein>
    <recommendedName>
        <fullName evidence="11">Oligopeptide transporter</fullName>
    </recommendedName>
</protein>
<evidence type="ECO:0000256" key="2">
    <source>
        <dbReference type="ARBA" id="ARBA00008807"/>
    </source>
</evidence>
<sequence length="744" mass="79243">MSVEKDTVNASSAVDGIGAPTPLDEKNTTVDNVSTKLSDDDEHHGEDLYLPLKMDADLPPEGNPLTIRAVVVGCILGSLVNASNVYLGLKTGFTFLASMFGALFGYGILRLMSRTNIPIIGGYFGPQENSIVQAAATGAGGFAGIFVAGIPAMYRLGLLSDSPKNDIGKIFTLTISCAFFGIFFVTPLRKFFVIRVARELRLMFPTATAAALTIRSMHAGLSGAKEAFSKLKAVSTAFVVCIVHRVVSYYAVGILYDWHFFTWIHIWSGYSSWALNIESWGWYFEWTTAFIGSGMLIGLNSALSMFAGSVLAWGVIGPALVHYGECIGKDVSDGDPKWDGLYSFYSLANIGKGPSSPRYWLLWPGVMIMVCASMAELAVHWRIISYGVKALWSSSCASIHSMAEKRGKRIEFFAKRADAYSTASEGDVIKDPSPPEDQVPMWMWTSGLLASIVLAVVLMAVEWKIHVGLTILALVLAFLFSFLAIQIGAVTDQTPLTAAAKASQLVIGGATSGMGYGVQHAQRVNLVAGGLASGAADVSTALTSDFRTGFLLGTPPIKQFIAQAIGTFVSVWLAPGLFILFTTAYPCIINPDIDGGHCAFGAPAVGAWAAVAQVVTEPNVSIPLSSGIFSTVMGVLSIVQVVLRHHYLVGEREKYREYLPNWGAIALSFVIPGPVFTNAALLGAIISAVWRKWKPASFEIYAYAIAAGMIAGEGMGGVVGAVLQLAGVSGDIKGTMVGCPMNSC</sequence>
<keyword evidence="4 8" id="KW-0812">Transmembrane</keyword>
<evidence type="ECO:0000256" key="3">
    <source>
        <dbReference type="ARBA" id="ARBA00022448"/>
    </source>
</evidence>
<dbReference type="EMBL" id="CVQH01020001">
    <property type="protein sequence ID" value="CRK26074.1"/>
    <property type="molecule type" value="Genomic_DNA"/>
</dbReference>
<dbReference type="PANTHER" id="PTHR31645:SF3">
    <property type="entry name" value="OLIGOPEPTIDE TRANSPORTER"/>
    <property type="match status" value="1"/>
</dbReference>
<keyword evidence="6 8" id="KW-0472">Membrane</keyword>
<dbReference type="InterPro" id="IPR045035">
    <property type="entry name" value="YSL-like"/>
</dbReference>
<dbReference type="Proteomes" id="UP000044602">
    <property type="component" value="Unassembled WGS sequence"/>
</dbReference>
<evidence type="ECO:0000313" key="9">
    <source>
        <dbReference type="EMBL" id="CRK26074.1"/>
    </source>
</evidence>
<feature type="transmembrane region" description="Helical" evidence="8">
    <location>
        <begin position="664"/>
        <end position="688"/>
    </location>
</feature>
<feature type="transmembrane region" description="Helical" evidence="8">
    <location>
        <begin position="92"/>
        <end position="109"/>
    </location>
</feature>
<feature type="transmembrane region" description="Helical" evidence="8">
    <location>
        <begin position="130"/>
        <end position="150"/>
    </location>
</feature>
<feature type="transmembrane region" description="Helical" evidence="8">
    <location>
        <begin position="700"/>
        <end position="723"/>
    </location>
</feature>
<keyword evidence="3" id="KW-0813">Transport</keyword>
<evidence type="ECO:0000256" key="4">
    <source>
        <dbReference type="ARBA" id="ARBA00022692"/>
    </source>
</evidence>
<evidence type="ECO:0000256" key="1">
    <source>
        <dbReference type="ARBA" id="ARBA00004141"/>
    </source>
</evidence>
<dbReference type="InterPro" id="IPR004813">
    <property type="entry name" value="OPT"/>
</dbReference>
<evidence type="ECO:0000256" key="7">
    <source>
        <dbReference type="SAM" id="MobiDB-lite"/>
    </source>
</evidence>
<comment type="subcellular location">
    <subcellularLocation>
        <location evidence="1">Membrane</location>
        <topology evidence="1">Multi-pass membrane protein</topology>
    </subcellularLocation>
</comment>
<reference evidence="9 10" key="1">
    <citation type="submission" date="2015-05" db="EMBL/GenBank/DDBJ databases">
        <authorList>
            <person name="Wang D.B."/>
            <person name="Wang M."/>
        </authorList>
    </citation>
    <scope>NUCLEOTIDE SEQUENCE [LARGE SCALE GENOMIC DNA]</scope>
    <source>
        <strain evidence="9">VL1</strain>
    </source>
</reference>
<keyword evidence="5 8" id="KW-1133">Transmembrane helix</keyword>
<feature type="transmembrane region" description="Helical" evidence="8">
    <location>
        <begin position="170"/>
        <end position="188"/>
    </location>
</feature>
<dbReference type="STRING" id="100787.A0A0G4LVR9"/>
<dbReference type="Pfam" id="PF03169">
    <property type="entry name" value="OPT"/>
    <property type="match status" value="1"/>
</dbReference>
<gene>
    <name evidence="9" type="ORF">BN1708_004112</name>
</gene>
<organism evidence="9 10">
    <name type="scientific">Verticillium longisporum</name>
    <name type="common">Verticillium dahliae var. longisporum</name>
    <dbReference type="NCBI Taxonomy" id="100787"/>
    <lineage>
        <taxon>Eukaryota</taxon>
        <taxon>Fungi</taxon>
        <taxon>Dikarya</taxon>
        <taxon>Ascomycota</taxon>
        <taxon>Pezizomycotina</taxon>
        <taxon>Sordariomycetes</taxon>
        <taxon>Hypocreomycetidae</taxon>
        <taxon>Glomerellales</taxon>
        <taxon>Plectosphaerellaceae</taxon>
        <taxon>Verticillium</taxon>
    </lineage>
</organism>
<feature type="transmembrane region" description="Helical" evidence="8">
    <location>
        <begin position="289"/>
        <end position="313"/>
    </location>
</feature>
<feature type="transmembrane region" description="Helical" evidence="8">
    <location>
        <begin position="360"/>
        <end position="384"/>
    </location>
</feature>
<evidence type="ECO:0000256" key="6">
    <source>
        <dbReference type="ARBA" id="ARBA00023136"/>
    </source>
</evidence>
<accession>A0A0G4LVR9</accession>
<feature type="transmembrane region" description="Helical" evidence="8">
    <location>
        <begin position="468"/>
        <end position="489"/>
    </location>
</feature>
<feature type="region of interest" description="Disordered" evidence="7">
    <location>
        <begin position="1"/>
        <end position="43"/>
    </location>
</feature>
<evidence type="ECO:0000256" key="5">
    <source>
        <dbReference type="ARBA" id="ARBA00022989"/>
    </source>
</evidence>
<feature type="transmembrane region" description="Helical" evidence="8">
    <location>
        <begin position="560"/>
        <end position="585"/>
    </location>
</feature>
<evidence type="ECO:0000313" key="10">
    <source>
        <dbReference type="Proteomes" id="UP000044602"/>
    </source>
</evidence>
<feature type="transmembrane region" description="Helical" evidence="8">
    <location>
        <begin position="441"/>
        <end position="461"/>
    </location>
</feature>
<dbReference type="GO" id="GO:0035673">
    <property type="term" value="F:oligopeptide transmembrane transporter activity"/>
    <property type="evidence" value="ECO:0007669"/>
    <property type="project" value="InterPro"/>
</dbReference>
<proteinExistence type="inferred from homology"/>
<dbReference type="NCBIfam" id="TIGR00728">
    <property type="entry name" value="OPT_sfam"/>
    <property type="match status" value="1"/>
</dbReference>
<name>A0A0G4LVR9_VERLO</name>
<comment type="similarity">
    <text evidence="2">Belongs to the oligopeptide OPT transporter family.</text>
</comment>
<keyword evidence="10" id="KW-1185">Reference proteome</keyword>
<dbReference type="AlphaFoldDB" id="A0A0G4LVR9"/>